<organism evidence="1">
    <name type="scientific">Siphoviridae sp. ctK0l2</name>
    <dbReference type="NCBI Taxonomy" id="2826243"/>
    <lineage>
        <taxon>Viruses</taxon>
        <taxon>Duplodnaviria</taxon>
        <taxon>Heunggongvirae</taxon>
        <taxon>Uroviricota</taxon>
        <taxon>Caudoviricetes</taxon>
    </lineage>
</organism>
<dbReference type="EMBL" id="BK015181">
    <property type="protein sequence ID" value="DAD94774.1"/>
    <property type="molecule type" value="Genomic_DNA"/>
</dbReference>
<accession>A0A8S5NJ73</accession>
<protein>
    <submittedName>
        <fullName evidence="1">Uncharacterized protein</fullName>
    </submittedName>
</protein>
<reference evidence="1" key="1">
    <citation type="journal article" date="2021" name="Proc. Natl. Acad. Sci. U.S.A.">
        <title>A Catalog of Tens of Thousands of Viruses from Human Metagenomes Reveals Hidden Associations with Chronic Diseases.</title>
        <authorList>
            <person name="Tisza M.J."/>
            <person name="Buck C.B."/>
        </authorList>
    </citation>
    <scope>NUCLEOTIDE SEQUENCE</scope>
    <source>
        <strain evidence="1">CtK0l2</strain>
    </source>
</reference>
<name>A0A8S5NJ73_9CAUD</name>
<sequence>MSSIITDVLGFIEEKRGAIKPEYVRNGKPVYTLRNYADMTDLDADVLLNGGQFNLAEKVPTFGRGGNLLRTPRTSYAVNVEIAFDNRVKIEKHTDAKGKESDVYVFVVDQRALMDQSSGHIYANFVVGYIIGPDAKGKPEVKGTKHIKEDEFVNDYDQTFDPSSMEEIMELINKYRLQHGTAKVIEELKFNK</sequence>
<evidence type="ECO:0000313" key="1">
    <source>
        <dbReference type="EMBL" id="DAD94774.1"/>
    </source>
</evidence>
<proteinExistence type="predicted"/>